<evidence type="ECO:0000256" key="1">
    <source>
        <dbReference type="SAM" id="Phobius"/>
    </source>
</evidence>
<evidence type="ECO:0000256" key="2">
    <source>
        <dbReference type="SAM" id="SignalP"/>
    </source>
</evidence>
<dbReference type="Proteomes" id="UP001153678">
    <property type="component" value="Unassembled WGS sequence"/>
</dbReference>
<comment type="caution">
    <text evidence="3">The sequence shown here is derived from an EMBL/GenBank/DDBJ whole genome shotgun (WGS) entry which is preliminary data.</text>
</comment>
<keyword evidence="1" id="KW-0472">Membrane</keyword>
<accession>A0A9W4SIQ8</accession>
<keyword evidence="1" id="KW-1133">Transmembrane helix</keyword>
<evidence type="ECO:0000313" key="4">
    <source>
        <dbReference type="Proteomes" id="UP001153678"/>
    </source>
</evidence>
<feature type="transmembrane region" description="Helical" evidence="1">
    <location>
        <begin position="95"/>
        <end position="120"/>
    </location>
</feature>
<evidence type="ECO:0000313" key="3">
    <source>
        <dbReference type="EMBL" id="CAI2170935.1"/>
    </source>
</evidence>
<sequence>MSLQKSRFTHFSILFAFNLLNAHTTFAQSNITEPINCSGFTTCGECTSRLGCGFCVKDDICVQGSWNEPFKNPKLCQDDNWEYEYAQCFVTHKQALISLISAVAGILFISVLLCLCCCICRCCRIRGSPDDERTPLLGSDTLATQHFRRASFYNYNRNRPFERRGRTLSSGTVNAMQYGGARNWRNGNEEYMYGYGAPNQPSMLWVNETPGVPTDYAMSSHNNSLGNGEWRRWEKKREELLAKYAKNSSEC</sequence>
<dbReference type="PANTHER" id="PTHR15191">
    <property type="entry name" value="PROTEIN CBG20567"/>
    <property type="match status" value="1"/>
</dbReference>
<dbReference type="AlphaFoldDB" id="A0A9W4SIQ8"/>
<feature type="chain" id="PRO_5040951091" evidence="2">
    <location>
        <begin position="28"/>
        <end position="251"/>
    </location>
</feature>
<reference evidence="3" key="1">
    <citation type="submission" date="2022-08" db="EMBL/GenBank/DDBJ databases">
        <authorList>
            <person name="Kallberg Y."/>
            <person name="Tangrot J."/>
            <person name="Rosling A."/>
        </authorList>
    </citation>
    <scope>NUCLEOTIDE SEQUENCE</scope>
    <source>
        <strain evidence="3">Wild A</strain>
    </source>
</reference>
<gene>
    <name evidence="3" type="ORF">FWILDA_LOCUS4829</name>
</gene>
<protein>
    <submittedName>
        <fullName evidence="3">2420_t:CDS:1</fullName>
    </submittedName>
</protein>
<keyword evidence="4" id="KW-1185">Reference proteome</keyword>
<dbReference type="GO" id="GO:0005634">
    <property type="term" value="C:nucleus"/>
    <property type="evidence" value="ECO:0007669"/>
    <property type="project" value="TreeGrafter"/>
</dbReference>
<dbReference type="PANTHER" id="PTHR15191:SF3">
    <property type="entry name" value="PITUITARY TUMOR-TRANSFORMING GENE PROTEIN-BINDING FACTOR"/>
    <property type="match status" value="1"/>
</dbReference>
<dbReference type="GO" id="GO:0005737">
    <property type="term" value="C:cytoplasm"/>
    <property type="evidence" value="ECO:0007669"/>
    <property type="project" value="TreeGrafter"/>
</dbReference>
<organism evidence="3 4">
    <name type="scientific">Funneliformis geosporum</name>
    <dbReference type="NCBI Taxonomy" id="1117311"/>
    <lineage>
        <taxon>Eukaryota</taxon>
        <taxon>Fungi</taxon>
        <taxon>Fungi incertae sedis</taxon>
        <taxon>Mucoromycota</taxon>
        <taxon>Glomeromycotina</taxon>
        <taxon>Glomeromycetes</taxon>
        <taxon>Glomerales</taxon>
        <taxon>Glomeraceae</taxon>
        <taxon>Funneliformis</taxon>
    </lineage>
</organism>
<dbReference type="EMBL" id="CAMKVN010000759">
    <property type="protein sequence ID" value="CAI2170935.1"/>
    <property type="molecule type" value="Genomic_DNA"/>
</dbReference>
<keyword evidence="1" id="KW-0812">Transmembrane</keyword>
<keyword evidence="2" id="KW-0732">Signal</keyword>
<dbReference type="OrthoDB" id="263283at2759"/>
<dbReference type="InterPro" id="IPR052304">
    <property type="entry name" value="PTTG1IP"/>
</dbReference>
<feature type="signal peptide" evidence="2">
    <location>
        <begin position="1"/>
        <end position="27"/>
    </location>
</feature>
<name>A0A9W4SIQ8_9GLOM</name>
<dbReference type="GO" id="GO:0006606">
    <property type="term" value="P:protein import into nucleus"/>
    <property type="evidence" value="ECO:0007669"/>
    <property type="project" value="TreeGrafter"/>
</dbReference>
<proteinExistence type="predicted"/>